<dbReference type="EMBL" id="CAJJDP010000130">
    <property type="protein sequence ID" value="CAD8203421.1"/>
    <property type="molecule type" value="Genomic_DNA"/>
</dbReference>
<dbReference type="AlphaFoldDB" id="A0A8S1XQ66"/>
<accession>A0A8S1XQ66</accession>
<reference evidence="1" key="1">
    <citation type="submission" date="2021-01" db="EMBL/GenBank/DDBJ databases">
        <authorList>
            <consortium name="Genoscope - CEA"/>
            <person name="William W."/>
        </authorList>
    </citation>
    <scope>NUCLEOTIDE SEQUENCE</scope>
</reference>
<proteinExistence type="predicted"/>
<gene>
    <name evidence="1" type="ORF">POCTA_138.1.T1300006</name>
</gene>
<evidence type="ECO:0000313" key="1">
    <source>
        <dbReference type="EMBL" id="CAD8203421.1"/>
    </source>
</evidence>
<dbReference type="Proteomes" id="UP000683925">
    <property type="component" value="Unassembled WGS sequence"/>
</dbReference>
<protein>
    <submittedName>
        <fullName evidence="1">Uncharacterized protein</fullName>
    </submittedName>
</protein>
<name>A0A8S1XQ66_PAROT</name>
<keyword evidence="2" id="KW-1185">Reference proteome</keyword>
<sequence>MVQKYACLGINGKTNKNFIIYTNKTNQILLVLLLSVEAEFAIGTITLRRACNVMNFITNSACKLKPNF</sequence>
<comment type="caution">
    <text evidence="1">The sequence shown here is derived from an EMBL/GenBank/DDBJ whole genome shotgun (WGS) entry which is preliminary data.</text>
</comment>
<evidence type="ECO:0000313" key="2">
    <source>
        <dbReference type="Proteomes" id="UP000683925"/>
    </source>
</evidence>
<organism evidence="1 2">
    <name type="scientific">Paramecium octaurelia</name>
    <dbReference type="NCBI Taxonomy" id="43137"/>
    <lineage>
        <taxon>Eukaryota</taxon>
        <taxon>Sar</taxon>
        <taxon>Alveolata</taxon>
        <taxon>Ciliophora</taxon>
        <taxon>Intramacronucleata</taxon>
        <taxon>Oligohymenophorea</taxon>
        <taxon>Peniculida</taxon>
        <taxon>Parameciidae</taxon>
        <taxon>Paramecium</taxon>
    </lineage>
</organism>